<dbReference type="OrthoDB" id="582835at2"/>
<sequence length="851" mass="94274">MSNLGYPYPFGPNNRVRESRTLLVIGHNFPKDLPSSEILDTETINYSLLLEKYNKEFFARGWQRFYDIDDAEVAIARAEADGYDAILVRADLKKGILPGQHTITVSGAQGHWGLEFGDITARLSFVGILDDGSFDLLTNAYLPERIHLAVETNMPLPLEEIPVFLSPELLRAGHRSSQRNRHDGQAEDKGDGRLYFTEPLDLHPQGRPASLAGGTAIPVRLGEDSLEVIQARIDEDFIFQKFRIQLDPIVASVNISLTPAKGKYSWVWNDELSRAAACNSDVDVKDWNLLTLDESENIWNMMVLTTSDHFPDQSVKFGQHAAAILLRDMFLEITEKQLKKLEWIMGNSRAVKGLLAYMRQHKYDDGNPLLRMKITDFGGKGEIEYRNAIRYMPYWKVEETGTKEAAAIEVWEVRATVAALGKLIEAANEALEDARDAGDCEVEDLVRMTGFSFGSVGNLLKSQLVTLEETSSTGGQRHHLWRPDVTARLWIDQVTPLAAAVREQQRKSSEDTDLTLAAITFLALPFMLSENAAVALISFAIDLIDLGVTTVSELSQYFASEAELRFALGASVTIGEERYVEALKNAKGWASTTFGIGTSMLGAVAGGFDALPKLAALRRVARGRHVVRTLEGVAGIESLKPVDLQDFGAFAMSAQMRRQTSGAESLSAVERRAIDIVDEYREIAKSRQALPEPELSPVNAVDSFEPSVPMRFDPDADTGFATARPPLVGRIETPRSSGDVPNARDVRVPENAHVRFMTEADIEELPFGEWLGRGATSETFAHADDPENLAIRITHLRENSPAATVDEFGDRALRTRVNSVHIRPVRVEQSYDVILTEVRQAKVVSLIIAGN</sequence>
<name>A0A286U0S6_9BACT</name>
<evidence type="ECO:0000313" key="1">
    <source>
        <dbReference type="EMBL" id="GAX61734.1"/>
    </source>
</evidence>
<evidence type="ECO:0000313" key="2">
    <source>
        <dbReference type="Proteomes" id="UP000218542"/>
    </source>
</evidence>
<dbReference type="EMBL" id="BAOS01000027">
    <property type="protein sequence ID" value="GAX61734.1"/>
    <property type="molecule type" value="Genomic_DNA"/>
</dbReference>
<comment type="caution">
    <text evidence="1">The sequence shown here is derived from an EMBL/GenBank/DDBJ whole genome shotgun (WGS) entry which is preliminary data.</text>
</comment>
<organism evidence="1 2">
    <name type="scientific">Candidatus Scalindua japonica</name>
    <dbReference type="NCBI Taxonomy" id="1284222"/>
    <lineage>
        <taxon>Bacteria</taxon>
        <taxon>Pseudomonadati</taxon>
        <taxon>Planctomycetota</taxon>
        <taxon>Candidatus Brocadiia</taxon>
        <taxon>Candidatus Brocadiales</taxon>
        <taxon>Candidatus Scalinduaceae</taxon>
        <taxon>Candidatus Scalindua</taxon>
    </lineage>
</organism>
<proteinExistence type="predicted"/>
<gene>
    <name evidence="1" type="ORF">SCALIN_C27_0129</name>
</gene>
<reference evidence="2" key="1">
    <citation type="journal article" date="2017" name="Environ. Microbiol. Rep.">
        <title>Genetic Diversity of Marine Anaerobic Ammonium-Oxidizing Bacteria as Revealed by Genomic and Proteomic Analyses of 'Candidatus Scalindua japonica'.</title>
        <authorList>
            <person name="Oshiki M."/>
            <person name="Mizuto K."/>
            <person name="Kimura Z."/>
            <person name="Kindaichi T."/>
            <person name="Satoh H."/>
            <person name="Okabe S."/>
        </authorList>
    </citation>
    <scope>NUCLEOTIDE SEQUENCE [LARGE SCALE GENOMIC DNA]</scope>
    <source>
        <strain evidence="2">husup-a2</strain>
    </source>
</reference>
<dbReference type="Proteomes" id="UP000218542">
    <property type="component" value="Unassembled WGS sequence"/>
</dbReference>
<dbReference type="RefSeq" id="WP_133111926.1">
    <property type="nucleotide sequence ID" value="NZ_BAOS01000027.1"/>
</dbReference>
<protein>
    <submittedName>
        <fullName evidence="1">ABC-type Zn2+ transport system, periplasmic component</fullName>
    </submittedName>
</protein>
<accession>A0A286U0S6</accession>
<keyword evidence="2" id="KW-1185">Reference proteome</keyword>
<dbReference type="AlphaFoldDB" id="A0A286U0S6"/>